<dbReference type="Pfam" id="PF04281">
    <property type="entry name" value="Tom22"/>
    <property type="match status" value="1"/>
</dbReference>
<proteinExistence type="inferred from homology"/>
<keyword evidence="9" id="KW-0811">Translocation</keyword>
<evidence type="ECO:0000313" key="17">
    <source>
        <dbReference type="Proteomes" id="UP000070412"/>
    </source>
</evidence>
<evidence type="ECO:0000256" key="11">
    <source>
        <dbReference type="ARBA" id="ARBA00023136"/>
    </source>
</evidence>
<name>A0A834RBB1_SARSC</name>
<sequence>MSDQNASVNDDKTSIDASDVKNDEKDSASSKSSSPKTDNISIGDDVVVLGDDDAMMDSETGNDNSQTRSDKEEKVLQELSLMKNEDDRVIPSAPKVTTAGDDPLRSSRLILFDSKSAIENEDDEEDFEDETLSERLWGLTEMFPEPVRDLSWSISTKAVKMTKFLYGFSRSAVWIITTSALILVAPTLIENEKWQVEEMNRQQQRQILFGPSASSSPGMNPMMTPPLPMVK</sequence>
<evidence type="ECO:0000256" key="8">
    <source>
        <dbReference type="ARBA" id="ARBA00022989"/>
    </source>
</evidence>
<dbReference type="PANTHER" id="PTHR12504:SF0">
    <property type="entry name" value="MITOCHONDRIAL IMPORT RECEPTOR SUBUNIT TOM22 HOMOLOG"/>
    <property type="match status" value="1"/>
</dbReference>
<keyword evidence="11 14" id="KW-0472">Membrane</keyword>
<evidence type="ECO:0000256" key="6">
    <source>
        <dbReference type="ARBA" id="ARBA00022787"/>
    </source>
</evidence>
<evidence type="ECO:0000313" key="15">
    <source>
        <dbReference type="EMBL" id="KAF7492336.1"/>
    </source>
</evidence>
<evidence type="ECO:0000256" key="10">
    <source>
        <dbReference type="ARBA" id="ARBA00023128"/>
    </source>
</evidence>
<dbReference type="Proteomes" id="UP000070412">
    <property type="component" value="Unassembled WGS sequence"/>
</dbReference>
<keyword evidence="7" id="KW-0653">Protein transport</keyword>
<evidence type="ECO:0000256" key="13">
    <source>
        <dbReference type="SAM" id="MobiDB-lite"/>
    </source>
</evidence>
<evidence type="ECO:0000256" key="3">
    <source>
        <dbReference type="ARBA" id="ARBA00016229"/>
    </source>
</evidence>
<dbReference type="EnsemblMetazoa" id="SSS_4207s_mrna">
    <property type="protein sequence ID" value="KAF7492336.1"/>
    <property type="gene ID" value="SSS_4207"/>
</dbReference>
<feature type="compositionally biased region" description="Low complexity" evidence="13">
    <location>
        <begin position="29"/>
        <end position="49"/>
    </location>
</feature>
<evidence type="ECO:0000256" key="5">
    <source>
        <dbReference type="ARBA" id="ARBA00022692"/>
    </source>
</evidence>
<protein>
    <recommendedName>
        <fullName evidence="3">Mitochondrial import receptor subunit TOM22 homolog</fullName>
    </recommendedName>
</protein>
<evidence type="ECO:0000256" key="7">
    <source>
        <dbReference type="ARBA" id="ARBA00022927"/>
    </source>
</evidence>
<reference evidence="17" key="1">
    <citation type="journal article" date="2020" name="PLoS Negl. Trop. Dis.">
        <title>High-quality nuclear genome for Sarcoptes scabiei-A critical resource for a neglected parasite.</title>
        <authorList>
            <person name="Korhonen P.K."/>
            <person name="Gasser R.B."/>
            <person name="Ma G."/>
            <person name="Wang T."/>
            <person name="Stroehlein A.J."/>
            <person name="Young N.D."/>
            <person name="Ang C.S."/>
            <person name="Fernando D.D."/>
            <person name="Lu H.C."/>
            <person name="Taylor S."/>
            <person name="Reynolds S.L."/>
            <person name="Mofiz E."/>
            <person name="Najaraj S.H."/>
            <person name="Gowda H."/>
            <person name="Madugundu A."/>
            <person name="Renuse S."/>
            <person name="Holt D."/>
            <person name="Pandey A."/>
            <person name="Papenfuss A.T."/>
            <person name="Fischer K."/>
        </authorList>
    </citation>
    <scope>NUCLEOTIDE SEQUENCE [LARGE SCALE GENOMIC DNA]</scope>
</reference>
<reference evidence="15" key="2">
    <citation type="submission" date="2020-01" db="EMBL/GenBank/DDBJ databases">
        <authorList>
            <person name="Korhonen P.K.K."/>
            <person name="Guangxu M.G."/>
            <person name="Wang T.W."/>
            <person name="Stroehlein A.J.S."/>
            <person name="Young N.D."/>
            <person name="Ang C.-S.A."/>
            <person name="Fernando D.W.F."/>
            <person name="Lu H.L."/>
            <person name="Taylor S.T."/>
            <person name="Ehtesham M.E.M."/>
            <person name="Najaraj S.H.N."/>
            <person name="Harsha G.H.G."/>
            <person name="Madugundu A.M."/>
            <person name="Renuse S.R."/>
            <person name="Holt D.H."/>
            <person name="Pandey A.P."/>
            <person name="Papenfuss A.P."/>
            <person name="Gasser R.B.G."/>
            <person name="Fischer K.F."/>
        </authorList>
    </citation>
    <scope>NUCLEOTIDE SEQUENCE</scope>
    <source>
        <strain evidence="15">SSS_KF_BRIS2020</strain>
    </source>
</reference>
<keyword evidence="8 14" id="KW-1133">Transmembrane helix</keyword>
<dbReference type="GO" id="GO:0005741">
    <property type="term" value="C:mitochondrial outer membrane"/>
    <property type="evidence" value="ECO:0007669"/>
    <property type="project" value="UniProtKB-SubCell"/>
</dbReference>
<evidence type="ECO:0000256" key="9">
    <source>
        <dbReference type="ARBA" id="ARBA00023010"/>
    </source>
</evidence>
<keyword evidence="5 14" id="KW-0812">Transmembrane</keyword>
<dbReference type="CDD" id="cd22884">
    <property type="entry name" value="TOM22"/>
    <property type="match status" value="1"/>
</dbReference>
<evidence type="ECO:0000256" key="4">
    <source>
        <dbReference type="ARBA" id="ARBA00022448"/>
    </source>
</evidence>
<dbReference type="InterPro" id="IPR005683">
    <property type="entry name" value="Tom22"/>
</dbReference>
<dbReference type="AlphaFoldDB" id="A0A834RBB1"/>
<comment type="subcellular location">
    <subcellularLocation>
        <location evidence="1">Mitochondrion outer membrane</location>
        <topology evidence="1">Single-pass membrane protein</topology>
    </subcellularLocation>
</comment>
<reference evidence="16" key="3">
    <citation type="submission" date="2022-06" db="UniProtKB">
        <authorList>
            <consortium name="EnsemblMetazoa"/>
        </authorList>
    </citation>
    <scope>IDENTIFICATION</scope>
</reference>
<feature type="region of interest" description="Disordered" evidence="13">
    <location>
        <begin position="1"/>
        <end position="74"/>
    </location>
</feature>
<dbReference type="OrthoDB" id="10016939at2759"/>
<dbReference type="GO" id="GO:0006886">
    <property type="term" value="P:intracellular protein transport"/>
    <property type="evidence" value="ECO:0007669"/>
    <property type="project" value="InterPro"/>
</dbReference>
<feature type="transmembrane region" description="Helical" evidence="14">
    <location>
        <begin position="171"/>
        <end position="189"/>
    </location>
</feature>
<comment type="similarity">
    <text evidence="2">Belongs to the Tom22 family.</text>
</comment>
<dbReference type="PANTHER" id="PTHR12504">
    <property type="entry name" value="MITOCHONDRIAL IMPORT RECEPTOR SUBUNIT TOM22"/>
    <property type="match status" value="1"/>
</dbReference>
<keyword evidence="6" id="KW-1000">Mitochondrion outer membrane</keyword>
<evidence type="ECO:0000256" key="2">
    <source>
        <dbReference type="ARBA" id="ARBA00009874"/>
    </source>
</evidence>
<keyword evidence="4" id="KW-0813">Transport</keyword>
<evidence type="ECO:0000256" key="14">
    <source>
        <dbReference type="SAM" id="Phobius"/>
    </source>
</evidence>
<evidence type="ECO:0000256" key="1">
    <source>
        <dbReference type="ARBA" id="ARBA00004572"/>
    </source>
</evidence>
<gene>
    <name evidence="15" type="ORF">SSS_4207</name>
</gene>
<keyword evidence="12 15" id="KW-0675">Receptor</keyword>
<dbReference type="EMBL" id="WVUK01000056">
    <property type="protein sequence ID" value="KAF7492336.1"/>
    <property type="molecule type" value="Genomic_DNA"/>
</dbReference>
<keyword evidence="10" id="KW-0496">Mitochondrion</keyword>
<evidence type="ECO:0000313" key="16">
    <source>
        <dbReference type="EnsemblMetazoa" id="KAF7492336.1"/>
    </source>
</evidence>
<organism evidence="15">
    <name type="scientific">Sarcoptes scabiei</name>
    <name type="common">Itch mite</name>
    <name type="synonym">Acarus scabiei</name>
    <dbReference type="NCBI Taxonomy" id="52283"/>
    <lineage>
        <taxon>Eukaryota</taxon>
        <taxon>Metazoa</taxon>
        <taxon>Ecdysozoa</taxon>
        <taxon>Arthropoda</taxon>
        <taxon>Chelicerata</taxon>
        <taxon>Arachnida</taxon>
        <taxon>Acari</taxon>
        <taxon>Acariformes</taxon>
        <taxon>Sarcoptiformes</taxon>
        <taxon>Astigmata</taxon>
        <taxon>Psoroptidia</taxon>
        <taxon>Sarcoptoidea</taxon>
        <taxon>Sarcoptidae</taxon>
        <taxon>Sarcoptinae</taxon>
        <taxon>Sarcoptes</taxon>
    </lineage>
</organism>
<accession>A0A834RBB1</accession>
<feature type="region of interest" description="Disordered" evidence="13">
    <location>
        <begin position="210"/>
        <end position="231"/>
    </location>
</feature>
<feature type="compositionally biased region" description="Basic and acidic residues" evidence="13">
    <location>
        <begin position="9"/>
        <end position="28"/>
    </location>
</feature>
<keyword evidence="17" id="KW-1185">Reference proteome</keyword>
<evidence type="ECO:0000256" key="12">
    <source>
        <dbReference type="ARBA" id="ARBA00023170"/>
    </source>
</evidence>